<accession>A0AAN7S1K2</accession>
<evidence type="ECO:0000313" key="1">
    <source>
        <dbReference type="EMBL" id="KAK4824960.1"/>
    </source>
</evidence>
<name>A0AAN7S1K2_MYCAM</name>
<sequence length="208" mass="22997">MVYPALVRPHVLYPVLGSLQYKEDTGLWAHSSMRVTKVVTGLKHRMFKEILKELGLVRMEKEGCGSYYRYLQQCTGRILNSIALCSLQPKLPPATAFFVSPSQSVSTRFPGSSRGVTSGTDASRAVNHARYMLTCLLVVNAAHWIDSDVLSTEGACYGACHVMAGPLLIIYQRSWESGEVPADWKLANVITIYKNGVREDQGTTNLLV</sequence>
<evidence type="ECO:0000313" key="2">
    <source>
        <dbReference type="Proteomes" id="UP001333110"/>
    </source>
</evidence>
<dbReference type="AlphaFoldDB" id="A0AAN7S1K2"/>
<dbReference type="Proteomes" id="UP001333110">
    <property type="component" value="Unassembled WGS sequence"/>
</dbReference>
<dbReference type="EMBL" id="JAUNZN010000003">
    <property type="protein sequence ID" value="KAK4824960.1"/>
    <property type="molecule type" value="Genomic_DNA"/>
</dbReference>
<proteinExistence type="predicted"/>
<organism evidence="1 2">
    <name type="scientific">Mycteria americana</name>
    <name type="common">Wood stork</name>
    <dbReference type="NCBI Taxonomy" id="33587"/>
    <lineage>
        <taxon>Eukaryota</taxon>
        <taxon>Metazoa</taxon>
        <taxon>Chordata</taxon>
        <taxon>Craniata</taxon>
        <taxon>Vertebrata</taxon>
        <taxon>Euteleostomi</taxon>
        <taxon>Archelosauria</taxon>
        <taxon>Archosauria</taxon>
        <taxon>Dinosauria</taxon>
        <taxon>Saurischia</taxon>
        <taxon>Theropoda</taxon>
        <taxon>Coelurosauria</taxon>
        <taxon>Aves</taxon>
        <taxon>Neognathae</taxon>
        <taxon>Neoaves</taxon>
        <taxon>Aequornithes</taxon>
        <taxon>Ciconiiformes</taxon>
        <taxon>Ciconiidae</taxon>
        <taxon>Mycteria</taxon>
    </lineage>
</organism>
<reference evidence="1 2" key="1">
    <citation type="journal article" date="2023" name="J. Hered.">
        <title>Chromosome-level genome of the wood stork (Mycteria americana) provides insight into avian chromosome evolution.</title>
        <authorList>
            <person name="Flamio R. Jr."/>
            <person name="Ramstad K.M."/>
        </authorList>
    </citation>
    <scope>NUCLEOTIDE SEQUENCE [LARGE SCALE GENOMIC DNA]</scope>
    <source>
        <strain evidence="1">JAX WOST 10</strain>
    </source>
</reference>
<comment type="caution">
    <text evidence="1">The sequence shown here is derived from an EMBL/GenBank/DDBJ whole genome shotgun (WGS) entry which is preliminary data.</text>
</comment>
<keyword evidence="2" id="KW-1185">Reference proteome</keyword>
<protein>
    <submittedName>
        <fullName evidence="1">Uncharacterized protein</fullName>
    </submittedName>
</protein>
<gene>
    <name evidence="1" type="ORF">QYF61_021648</name>
</gene>